<evidence type="ECO:0000259" key="1">
    <source>
        <dbReference type="SMART" id="SM00225"/>
    </source>
</evidence>
<dbReference type="CDD" id="cd18316">
    <property type="entry name" value="BTB_POZ_KCTD-like"/>
    <property type="match status" value="1"/>
</dbReference>
<keyword evidence="3" id="KW-1185">Reference proteome</keyword>
<dbReference type="InterPro" id="IPR045068">
    <property type="entry name" value="BACURD1-3"/>
</dbReference>
<accession>A0AA39GUQ5</accession>
<dbReference type="SMART" id="SM00225">
    <property type="entry name" value="BTB"/>
    <property type="match status" value="1"/>
</dbReference>
<dbReference type="SUPFAM" id="SSF54695">
    <property type="entry name" value="POZ domain"/>
    <property type="match status" value="1"/>
</dbReference>
<dbReference type="InterPro" id="IPR011333">
    <property type="entry name" value="SKP1/BTB/POZ_sf"/>
</dbReference>
<dbReference type="EMBL" id="JAUCMV010000005">
    <property type="protein sequence ID" value="KAK0393923.1"/>
    <property type="molecule type" value="Genomic_DNA"/>
</dbReference>
<sequence>MNQRVVLDIGGTHFVTTDSTLKRIPNLFQDATPDDYGVIFVDRDPNYFSYVLNFMRDGSPAFLDTCHEDVIRDIAREAQFYKITELAEMCIFHGQAPSMNDRVKWRTDSIDAYWQLFVRHIVDNSLRLPFHYERNSHTLAKCIACEETFDPKCSYVYDIDMNEWSATRHHMQYITGVVTQKIGTTCCIVKWTNGCQIHLPITAIRKTNPV</sequence>
<dbReference type="Pfam" id="PF02214">
    <property type="entry name" value="BTB_2"/>
    <property type="match status" value="1"/>
</dbReference>
<dbReference type="AlphaFoldDB" id="A0AA39GUQ5"/>
<evidence type="ECO:0000313" key="2">
    <source>
        <dbReference type="EMBL" id="KAK0393923.1"/>
    </source>
</evidence>
<gene>
    <name evidence="2" type="ORF">QR680_000471</name>
</gene>
<comment type="caution">
    <text evidence="2">The sequence shown here is derived from an EMBL/GenBank/DDBJ whole genome shotgun (WGS) entry which is preliminary data.</text>
</comment>
<dbReference type="InterPro" id="IPR000210">
    <property type="entry name" value="BTB/POZ_dom"/>
</dbReference>
<proteinExistence type="predicted"/>
<evidence type="ECO:0000313" key="3">
    <source>
        <dbReference type="Proteomes" id="UP001175271"/>
    </source>
</evidence>
<name>A0AA39GUQ5_9BILA</name>
<feature type="domain" description="BTB" evidence="1">
    <location>
        <begin position="3"/>
        <end position="98"/>
    </location>
</feature>
<dbReference type="InterPro" id="IPR003131">
    <property type="entry name" value="T1-type_BTB"/>
</dbReference>
<dbReference type="PANTHER" id="PTHR11145:SF12">
    <property type="entry name" value="BTB DOMAIN-CONTAINING PROTEIN"/>
    <property type="match status" value="1"/>
</dbReference>
<dbReference type="Gene3D" id="3.30.710.10">
    <property type="entry name" value="Potassium Channel Kv1.1, Chain A"/>
    <property type="match status" value="1"/>
</dbReference>
<reference evidence="2" key="1">
    <citation type="submission" date="2023-06" db="EMBL/GenBank/DDBJ databases">
        <title>Genomic analysis of the entomopathogenic nematode Steinernema hermaphroditum.</title>
        <authorList>
            <person name="Schwarz E.M."/>
            <person name="Heppert J.K."/>
            <person name="Baniya A."/>
            <person name="Schwartz H.T."/>
            <person name="Tan C.-H."/>
            <person name="Antoshechkin I."/>
            <person name="Sternberg P.W."/>
            <person name="Goodrich-Blair H."/>
            <person name="Dillman A.R."/>
        </authorList>
    </citation>
    <scope>NUCLEOTIDE SEQUENCE</scope>
    <source>
        <strain evidence="2">PS9179</strain>
        <tissue evidence="2">Whole animal</tissue>
    </source>
</reference>
<protein>
    <recommendedName>
        <fullName evidence="1">BTB domain-containing protein</fullName>
    </recommendedName>
</protein>
<dbReference type="Proteomes" id="UP001175271">
    <property type="component" value="Unassembled WGS sequence"/>
</dbReference>
<dbReference type="PANTHER" id="PTHR11145">
    <property type="entry name" value="BTB/POZ DOMAIN-CONTAINING ADAPTER FOR CUL3-MEDIATED RHOA DEGRADATION PROTEIN FAMILY MEMBER"/>
    <property type="match status" value="1"/>
</dbReference>
<dbReference type="GO" id="GO:0051260">
    <property type="term" value="P:protein homooligomerization"/>
    <property type="evidence" value="ECO:0007669"/>
    <property type="project" value="InterPro"/>
</dbReference>
<organism evidence="2 3">
    <name type="scientific">Steinernema hermaphroditum</name>
    <dbReference type="NCBI Taxonomy" id="289476"/>
    <lineage>
        <taxon>Eukaryota</taxon>
        <taxon>Metazoa</taxon>
        <taxon>Ecdysozoa</taxon>
        <taxon>Nematoda</taxon>
        <taxon>Chromadorea</taxon>
        <taxon>Rhabditida</taxon>
        <taxon>Tylenchina</taxon>
        <taxon>Panagrolaimomorpha</taxon>
        <taxon>Strongyloidoidea</taxon>
        <taxon>Steinernematidae</taxon>
        <taxon>Steinernema</taxon>
    </lineage>
</organism>